<dbReference type="SUPFAM" id="SSF102588">
    <property type="entry name" value="LmbE-like"/>
    <property type="match status" value="1"/>
</dbReference>
<accession>A0A1I6ID13</accession>
<gene>
    <name evidence="1" type="ORF">SAMN04488002_3709</name>
</gene>
<dbReference type="Gene3D" id="3.40.50.10320">
    <property type="entry name" value="LmbE-like"/>
    <property type="match status" value="1"/>
</dbReference>
<dbReference type="Proteomes" id="UP000199658">
    <property type="component" value="Unassembled WGS sequence"/>
</dbReference>
<dbReference type="GO" id="GO:0016811">
    <property type="term" value="F:hydrolase activity, acting on carbon-nitrogen (but not peptide) bonds, in linear amides"/>
    <property type="evidence" value="ECO:0007669"/>
    <property type="project" value="TreeGrafter"/>
</dbReference>
<dbReference type="OrthoDB" id="9790023at2"/>
<organism evidence="1 2">
    <name type="scientific">Litoreibacter janthinus</name>
    <dbReference type="NCBI Taxonomy" id="670154"/>
    <lineage>
        <taxon>Bacteria</taxon>
        <taxon>Pseudomonadati</taxon>
        <taxon>Pseudomonadota</taxon>
        <taxon>Alphaproteobacteria</taxon>
        <taxon>Rhodobacterales</taxon>
        <taxon>Roseobacteraceae</taxon>
        <taxon>Litoreibacter</taxon>
    </lineage>
</organism>
<dbReference type="EMBL" id="FOYO01000002">
    <property type="protein sequence ID" value="SFR64622.1"/>
    <property type="molecule type" value="Genomic_DNA"/>
</dbReference>
<evidence type="ECO:0000313" key="2">
    <source>
        <dbReference type="Proteomes" id="UP000199658"/>
    </source>
</evidence>
<sequence length="219" mass="24696">MSLFSKGAGIGRKALLLSAHTDDCEIGMGGTIARLIEAGYEIRWLVFCNAWQSLPEGLEKDTLIHEQKAAAKALGIPQENLEIFDIPVRLFPQYRQEILELLVKEGRATQPDLVFCPSLQDRHQDHLTLAQESERAFKRKTLLGYLLPWNISHAIHNCHVEISESQYDTKMAGLECYVSQSHRQYFQGDAVRTILKSNGLTSGMAMSEAFEVIRLNQPL</sequence>
<dbReference type="Pfam" id="PF02585">
    <property type="entry name" value="PIG-L"/>
    <property type="match status" value="1"/>
</dbReference>
<name>A0A1I6ID13_9RHOB</name>
<keyword evidence="2" id="KW-1185">Reference proteome</keyword>
<proteinExistence type="predicted"/>
<dbReference type="InterPro" id="IPR024078">
    <property type="entry name" value="LmbE-like_dom_sf"/>
</dbReference>
<dbReference type="PANTHER" id="PTHR12993">
    <property type="entry name" value="N-ACETYLGLUCOSAMINYL-PHOSPHATIDYLINOSITOL DE-N-ACETYLASE-RELATED"/>
    <property type="match status" value="1"/>
</dbReference>
<dbReference type="PANTHER" id="PTHR12993:SF30">
    <property type="entry name" value="N-ACETYL-ALPHA-D-GLUCOSAMINYL L-MALATE DEACETYLASE 1"/>
    <property type="match status" value="1"/>
</dbReference>
<evidence type="ECO:0000313" key="1">
    <source>
        <dbReference type="EMBL" id="SFR64622.1"/>
    </source>
</evidence>
<reference evidence="2" key="1">
    <citation type="submission" date="2016-10" db="EMBL/GenBank/DDBJ databases">
        <authorList>
            <person name="Varghese N."/>
            <person name="Submissions S."/>
        </authorList>
    </citation>
    <scope>NUCLEOTIDE SEQUENCE [LARGE SCALE GENOMIC DNA]</scope>
    <source>
        <strain evidence="2">DSM 26921</strain>
    </source>
</reference>
<dbReference type="RefSeq" id="WP_090220589.1">
    <property type="nucleotide sequence ID" value="NZ_FOYO01000002.1"/>
</dbReference>
<dbReference type="AlphaFoldDB" id="A0A1I6ID13"/>
<dbReference type="STRING" id="670154.SAMN04488002_3709"/>
<protein>
    <submittedName>
        <fullName evidence="1">N-acetylglucosaminyl deacetylase, LmbE family</fullName>
    </submittedName>
</protein>
<dbReference type="InterPro" id="IPR003737">
    <property type="entry name" value="GlcNAc_PI_deacetylase-related"/>
</dbReference>